<keyword evidence="8" id="KW-1185">Reference proteome</keyword>
<dbReference type="InterPro" id="IPR035929">
    <property type="entry name" value="CoaB-like_sf"/>
</dbReference>
<dbReference type="InterPro" id="IPR005252">
    <property type="entry name" value="CoaBC"/>
</dbReference>
<comment type="cofactor">
    <cofactor evidence="3">
        <name>FMN</name>
        <dbReference type="ChEBI" id="CHEBI:58210"/>
    </cofactor>
    <text evidence="3">Binds 1 FMN per subunit.</text>
</comment>
<feature type="binding site" evidence="3">
    <location>
        <position position="282"/>
    </location>
    <ligand>
        <name>CTP</name>
        <dbReference type="ChEBI" id="CHEBI:37563"/>
    </ligand>
</feature>
<protein>
    <recommendedName>
        <fullName evidence="3">Coenzyme A biosynthesis bifunctional protein CoaBC</fullName>
    </recommendedName>
    <alternativeName>
        <fullName evidence="3">DNA/pantothenate metabolism flavoprotein</fullName>
    </alternativeName>
    <alternativeName>
        <fullName evidence="3">Phosphopantothenoylcysteine synthetase/decarboxylase</fullName>
        <shortName evidence="3">PPCS-PPCDC</shortName>
    </alternativeName>
    <domain>
        <recommendedName>
            <fullName evidence="3">Phosphopantothenoylcysteine decarboxylase</fullName>
            <shortName evidence="3">PPC decarboxylase</shortName>
            <shortName evidence="3">PPC-DC</shortName>
            <ecNumber evidence="3">4.1.1.36</ecNumber>
        </recommendedName>
        <alternativeName>
            <fullName evidence="3">CoaC</fullName>
        </alternativeName>
    </domain>
    <domain>
        <recommendedName>
            <fullName evidence="3">Phosphopantothenate--cysteine ligase</fullName>
            <ecNumber evidence="3">6.3.2.5</ecNumber>
        </recommendedName>
        <alternativeName>
            <fullName evidence="3">CoaB</fullName>
        </alternativeName>
        <alternativeName>
            <fullName evidence="3">Phosphopantothenoylcysteine synthetase</fullName>
            <shortName evidence="3">PPC synthetase</shortName>
            <shortName evidence="3">PPC-S</shortName>
        </alternativeName>
    </domain>
</protein>
<comment type="similarity">
    <text evidence="3 4">In the N-terminal section; belongs to the HFCD (homo-oligomeric flavin containing Cys decarboxylase) superfamily.</text>
</comment>
<reference evidence="7 8" key="1">
    <citation type="submission" date="2012-01" db="EMBL/GenBank/DDBJ databases">
        <title>The Genome Sequence of Facklamia languida CCUG 37842.</title>
        <authorList>
            <consortium name="The Broad Institute Genome Sequencing Platform"/>
            <person name="Earl A."/>
            <person name="Ward D."/>
            <person name="Feldgarden M."/>
            <person name="Gevers D."/>
            <person name="Huys G."/>
            <person name="Young S.K."/>
            <person name="Zeng Q."/>
            <person name="Gargeya S."/>
            <person name="Fitzgerald M."/>
            <person name="Haas B."/>
            <person name="Abouelleil A."/>
            <person name="Alvarado L."/>
            <person name="Arachchi H.M."/>
            <person name="Berlin A."/>
            <person name="Chapman S.B."/>
            <person name="Gearin G."/>
            <person name="Goldberg J."/>
            <person name="Griggs A."/>
            <person name="Gujja S."/>
            <person name="Hansen M."/>
            <person name="Heiman D."/>
            <person name="Howarth C."/>
            <person name="Larimer J."/>
            <person name="Lui A."/>
            <person name="MacDonald P.J.P."/>
            <person name="McCowen C."/>
            <person name="Montmayeur A."/>
            <person name="Murphy C."/>
            <person name="Neiman D."/>
            <person name="Pearson M."/>
            <person name="Priest M."/>
            <person name="Roberts A."/>
            <person name="Saif S."/>
            <person name="Shea T."/>
            <person name="Sisk P."/>
            <person name="Stolte C."/>
            <person name="Sykes S."/>
            <person name="Wortman J."/>
            <person name="Nusbaum C."/>
            <person name="Birren B."/>
        </authorList>
    </citation>
    <scope>NUCLEOTIDE SEQUENCE [LARGE SCALE GENOMIC DNA]</scope>
    <source>
        <strain evidence="7 8">CCUG 37842</strain>
    </source>
</reference>
<keyword evidence="3 4" id="KW-0285">Flavoprotein</keyword>
<feature type="binding site" evidence="3">
    <location>
        <position position="292"/>
    </location>
    <ligand>
        <name>CTP</name>
        <dbReference type="ChEBI" id="CHEBI:37563"/>
    </ligand>
</feature>
<comment type="caution">
    <text evidence="3">Lacks conserved residue(s) required for the propagation of feature annotation.</text>
</comment>
<dbReference type="Gene3D" id="3.40.50.10300">
    <property type="entry name" value="CoaB-like"/>
    <property type="match status" value="1"/>
</dbReference>
<dbReference type="InterPro" id="IPR007085">
    <property type="entry name" value="DNA/pantothenate-metab_flavo_C"/>
</dbReference>
<dbReference type="InterPro" id="IPR036551">
    <property type="entry name" value="Flavin_trans-like"/>
</dbReference>
<dbReference type="GO" id="GO:0046872">
    <property type="term" value="F:metal ion binding"/>
    <property type="evidence" value="ECO:0007669"/>
    <property type="project" value="UniProtKB-KW"/>
</dbReference>
<keyword evidence="3 4" id="KW-0288">FMN</keyword>
<dbReference type="HOGENOM" id="CLU_033319_0_1_9"/>
<comment type="caution">
    <text evidence="7">The sequence shown here is derived from an EMBL/GenBank/DDBJ whole genome shotgun (WGS) entry which is preliminary data.</text>
</comment>
<keyword evidence="3" id="KW-0479">Metal-binding</keyword>
<sequence length="403" mass="44346">MLLENKKIGILVTGGIAAYKVTELVRQLIKKQARVRVMMTDSATKFITPLTLQVLSKEEVIVDTFSENHPENVQHIEFAQWCNAAILAPATANILGKLANGIADDVVSTTLLALTCPVVIAPAMNDKMFHHPAVSRNLDCLQKDGYRVISPETGFLAEGYEAVGRMPAVEVLIHQLERELAKIIYPQVLENKCVIVTAGGTKERIDPVRFISNDSSGKMGEALALMALYLGANVTLITTKQPSIMTDGMDILSVSSAVDMYQAIDQVFEASNYLVMAAAVSDFRMKDISPHKIKKEGSDVTWHLTKNPDIIKHFAEKKKEQVVIGFAAETDQVVDYARKKLKAKNLDWIIANDVSRKDAGFNVDQNQVTILGSQGQESLVPLMSKIKVAEQIWSAVLDLDLRG</sequence>
<evidence type="ECO:0000256" key="4">
    <source>
        <dbReference type="RuleBase" id="RU364078"/>
    </source>
</evidence>
<feature type="domain" description="Flavoprotein" evidence="5">
    <location>
        <begin position="6"/>
        <end position="175"/>
    </location>
</feature>
<feature type="binding site" evidence="3">
    <location>
        <position position="340"/>
    </location>
    <ligand>
        <name>CTP</name>
        <dbReference type="ChEBI" id="CHEBI:37563"/>
    </ligand>
</feature>
<dbReference type="SUPFAM" id="SSF52507">
    <property type="entry name" value="Homo-oligomeric flavin-containing Cys decarboxylases, HFCD"/>
    <property type="match status" value="1"/>
</dbReference>
<feature type="region of interest" description="Phosphopantothenoylcysteine decarboxylase" evidence="3">
    <location>
        <begin position="1"/>
        <end position="193"/>
    </location>
</feature>
<dbReference type="GO" id="GO:0071513">
    <property type="term" value="C:phosphopantothenoylcysteine decarboxylase complex"/>
    <property type="evidence" value="ECO:0007669"/>
    <property type="project" value="TreeGrafter"/>
</dbReference>
<dbReference type="GO" id="GO:0015937">
    <property type="term" value="P:coenzyme A biosynthetic process"/>
    <property type="evidence" value="ECO:0007669"/>
    <property type="project" value="UniProtKB-UniRule"/>
</dbReference>
<dbReference type="STRING" id="883113.HMPREF9708_00525"/>
<accession>H3NI97</accession>
<comment type="pathway">
    <text evidence="3 4">Cofactor biosynthesis; coenzyme A biosynthesis; CoA from (R)-pantothenate: step 2/5.</text>
</comment>
<dbReference type="GO" id="GO:0015941">
    <property type="term" value="P:pantothenate catabolic process"/>
    <property type="evidence" value="ECO:0007669"/>
    <property type="project" value="InterPro"/>
</dbReference>
<dbReference type="PANTHER" id="PTHR14359:SF6">
    <property type="entry name" value="PHOSPHOPANTOTHENOYLCYSTEINE DECARBOXYLASE"/>
    <property type="match status" value="1"/>
</dbReference>
<dbReference type="PATRIC" id="fig|883113.3.peg.527"/>
<dbReference type="Gene3D" id="3.40.50.1950">
    <property type="entry name" value="Flavin prenyltransferase-like"/>
    <property type="match status" value="1"/>
</dbReference>
<dbReference type="RefSeq" id="WP_006308552.1">
    <property type="nucleotide sequence ID" value="NZ_JH601133.1"/>
</dbReference>
<feature type="binding site" evidence="3">
    <location>
        <position position="326"/>
    </location>
    <ligand>
        <name>CTP</name>
        <dbReference type="ChEBI" id="CHEBI:37563"/>
    </ligand>
</feature>
<dbReference type="InterPro" id="IPR003382">
    <property type="entry name" value="Flavoprotein"/>
</dbReference>
<evidence type="ECO:0000259" key="5">
    <source>
        <dbReference type="Pfam" id="PF02441"/>
    </source>
</evidence>
<comment type="pathway">
    <text evidence="3 4">Cofactor biosynthesis; coenzyme A biosynthesis; CoA from (R)-pantothenate: step 3/5.</text>
</comment>
<feature type="binding site" evidence="3">
    <location>
        <position position="344"/>
    </location>
    <ligand>
        <name>CTP</name>
        <dbReference type="ChEBI" id="CHEBI:37563"/>
    </ligand>
</feature>
<evidence type="ECO:0000256" key="2">
    <source>
        <dbReference type="ARBA" id="ARBA00023239"/>
    </source>
</evidence>
<dbReference type="EMBL" id="AGEG01000003">
    <property type="protein sequence ID" value="EHR37896.1"/>
    <property type="molecule type" value="Genomic_DNA"/>
</dbReference>
<feature type="domain" description="DNA/pantothenate metabolism flavoprotein C-terminal" evidence="6">
    <location>
        <begin position="189"/>
        <end position="397"/>
    </location>
</feature>
<dbReference type="OrthoDB" id="9802554at2"/>
<evidence type="ECO:0000259" key="6">
    <source>
        <dbReference type="Pfam" id="PF04127"/>
    </source>
</evidence>
<comment type="catalytic activity">
    <reaction evidence="3 4">
        <text>(R)-4'-phosphopantothenate + L-cysteine + CTP = N-[(R)-4-phosphopantothenoyl]-L-cysteine + CMP + diphosphate + H(+)</text>
        <dbReference type="Rhea" id="RHEA:19397"/>
        <dbReference type="ChEBI" id="CHEBI:10986"/>
        <dbReference type="ChEBI" id="CHEBI:15378"/>
        <dbReference type="ChEBI" id="CHEBI:33019"/>
        <dbReference type="ChEBI" id="CHEBI:35235"/>
        <dbReference type="ChEBI" id="CHEBI:37563"/>
        <dbReference type="ChEBI" id="CHEBI:59458"/>
        <dbReference type="ChEBI" id="CHEBI:60377"/>
        <dbReference type="EC" id="6.3.2.5"/>
    </reaction>
</comment>
<keyword evidence="3 4" id="KW-0436">Ligase</keyword>
<keyword evidence="3" id="KW-0460">Magnesium</keyword>
<dbReference type="GO" id="GO:0004632">
    <property type="term" value="F:phosphopantothenate--cysteine ligase activity"/>
    <property type="evidence" value="ECO:0007669"/>
    <property type="project" value="UniProtKB-UniRule"/>
</dbReference>
<feature type="binding site" evidence="3">
    <location>
        <begin position="308"/>
        <end position="311"/>
    </location>
    <ligand>
        <name>CTP</name>
        <dbReference type="ChEBI" id="CHEBI:37563"/>
    </ligand>
</feature>
<dbReference type="eggNOG" id="COG0452">
    <property type="taxonomic scope" value="Bacteria"/>
</dbReference>
<dbReference type="Proteomes" id="UP000006190">
    <property type="component" value="Unassembled WGS sequence"/>
</dbReference>
<evidence type="ECO:0000256" key="3">
    <source>
        <dbReference type="HAMAP-Rule" id="MF_02225"/>
    </source>
</evidence>
<organism evidence="7 8">
    <name type="scientific">Facklamia languida CCUG 37842</name>
    <dbReference type="NCBI Taxonomy" id="883113"/>
    <lineage>
        <taxon>Bacteria</taxon>
        <taxon>Bacillati</taxon>
        <taxon>Bacillota</taxon>
        <taxon>Bacilli</taxon>
        <taxon>Lactobacillales</taxon>
        <taxon>Aerococcaceae</taxon>
        <taxon>Facklamia</taxon>
    </lineage>
</organism>
<comment type="function">
    <text evidence="4">Catalyzes two steps in the biosynthesis of coenzyme A. In the first step cysteine is conjugated to 4'-phosphopantothenate to form 4-phosphopantothenoylcysteine, in the latter compound is decarboxylated to form 4'-phosphopantotheine.</text>
</comment>
<dbReference type="HAMAP" id="MF_02225">
    <property type="entry name" value="CoaBC"/>
    <property type="match status" value="1"/>
</dbReference>
<comment type="cofactor">
    <cofactor evidence="3">
        <name>Mg(2+)</name>
        <dbReference type="ChEBI" id="CHEBI:18420"/>
    </cofactor>
</comment>
<evidence type="ECO:0000313" key="8">
    <source>
        <dbReference type="Proteomes" id="UP000006190"/>
    </source>
</evidence>
<dbReference type="Pfam" id="PF02441">
    <property type="entry name" value="Flavoprotein"/>
    <property type="match status" value="1"/>
</dbReference>
<comment type="similarity">
    <text evidence="3 4">In the C-terminal section; belongs to the PPC synthetase family.</text>
</comment>
<gene>
    <name evidence="3" type="primary">coaBC</name>
    <name evidence="7" type="ORF">HMPREF9708_00525</name>
</gene>
<dbReference type="GO" id="GO:0004633">
    <property type="term" value="F:phosphopantothenoylcysteine decarboxylase activity"/>
    <property type="evidence" value="ECO:0007669"/>
    <property type="project" value="UniProtKB-UniRule"/>
</dbReference>
<name>H3NI97_9LACT</name>
<dbReference type="EC" id="4.1.1.36" evidence="3"/>
<dbReference type="SUPFAM" id="SSF102645">
    <property type="entry name" value="CoaB-like"/>
    <property type="match status" value="1"/>
</dbReference>
<dbReference type="GO" id="GO:0010181">
    <property type="term" value="F:FMN binding"/>
    <property type="evidence" value="ECO:0007669"/>
    <property type="project" value="UniProtKB-UniRule"/>
</dbReference>
<evidence type="ECO:0000256" key="1">
    <source>
        <dbReference type="ARBA" id="ARBA00022793"/>
    </source>
</evidence>
<dbReference type="PANTHER" id="PTHR14359">
    <property type="entry name" value="HOMO-OLIGOMERIC FLAVIN CONTAINING CYS DECARBOXYLASE FAMILY"/>
    <property type="match status" value="1"/>
</dbReference>
<dbReference type="UniPathway" id="UPA00241">
    <property type="reaction ID" value="UER00353"/>
</dbReference>
<comment type="catalytic activity">
    <reaction evidence="3 4">
        <text>N-[(R)-4-phosphopantothenoyl]-L-cysteine + H(+) = (R)-4'-phosphopantetheine + CO2</text>
        <dbReference type="Rhea" id="RHEA:16793"/>
        <dbReference type="ChEBI" id="CHEBI:15378"/>
        <dbReference type="ChEBI" id="CHEBI:16526"/>
        <dbReference type="ChEBI" id="CHEBI:59458"/>
        <dbReference type="ChEBI" id="CHEBI:61723"/>
        <dbReference type="EC" id="4.1.1.36"/>
    </reaction>
</comment>
<dbReference type="NCBIfam" id="TIGR00521">
    <property type="entry name" value="coaBC_dfp"/>
    <property type="match status" value="1"/>
</dbReference>
<evidence type="ECO:0000313" key="7">
    <source>
        <dbReference type="EMBL" id="EHR37896.1"/>
    </source>
</evidence>
<proteinExistence type="inferred from homology"/>
<dbReference type="Pfam" id="PF04127">
    <property type="entry name" value="DFP"/>
    <property type="match status" value="1"/>
</dbReference>
<feature type="region of interest" description="Phosphopantothenate--cysteine ligase" evidence="3">
    <location>
        <begin position="194"/>
        <end position="403"/>
    </location>
</feature>
<comment type="function">
    <text evidence="3">Catalyzes two sequential steps in the biosynthesis of coenzyme A. In the first step cysteine is conjugated to 4'-phosphopantothenate to form 4-phosphopantothenoylcysteine. In the second step the latter compound is decarboxylated to form 4'-phosphopantotheine.</text>
</comment>
<dbReference type="EC" id="6.3.2.5" evidence="3"/>
<keyword evidence="3" id="KW-0511">Multifunctional enzyme</keyword>
<keyword evidence="2 3" id="KW-0456">Lyase</keyword>
<dbReference type="AlphaFoldDB" id="H3NI97"/>
<keyword evidence="1 3" id="KW-0210">Decarboxylase</keyword>